<feature type="region of interest" description="Disordered" evidence="1">
    <location>
        <begin position="100"/>
        <end position="124"/>
    </location>
</feature>
<dbReference type="Proteomes" id="UP001178507">
    <property type="component" value="Unassembled WGS sequence"/>
</dbReference>
<name>A0AA36IK99_9DINO</name>
<evidence type="ECO:0000256" key="1">
    <source>
        <dbReference type="SAM" id="MobiDB-lite"/>
    </source>
</evidence>
<sequence length="124" mass="13053">MSKSGVQPASWRVLHARVIIRKAPSTAAGILGFHVQGKIVEGLMQDVSGTPWIKVKHHGLDGKECDGFMLIDGSAVGLGILMEKVETFASAADKAPAVTRSTLSSAKSAAKPSLPTKKKMTSKN</sequence>
<feature type="compositionally biased region" description="Low complexity" evidence="1">
    <location>
        <begin position="101"/>
        <end position="115"/>
    </location>
</feature>
<dbReference type="AlphaFoldDB" id="A0AA36IK99"/>
<accession>A0AA36IK99</accession>
<evidence type="ECO:0000313" key="2">
    <source>
        <dbReference type="EMBL" id="CAJ1389019.1"/>
    </source>
</evidence>
<keyword evidence="3" id="KW-1185">Reference proteome</keyword>
<proteinExistence type="predicted"/>
<evidence type="ECO:0000313" key="3">
    <source>
        <dbReference type="Proteomes" id="UP001178507"/>
    </source>
</evidence>
<gene>
    <name evidence="2" type="ORF">EVOR1521_LOCUS14727</name>
</gene>
<organism evidence="2 3">
    <name type="scientific">Effrenium voratum</name>
    <dbReference type="NCBI Taxonomy" id="2562239"/>
    <lineage>
        <taxon>Eukaryota</taxon>
        <taxon>Sar</taxon>
        <taxon>Alveolata</taxon>
        <taxon>Dinophyceae</taxon>
        <taxon>Suessiales</taxon>
        <taxon>Symbiodiniaceae</taxon>
        <taxon>Effrenium</taxon>
    </lineage>
</organism>
<protein>
    <submittedName>
        <fullName evidence="2">Uncharacterized protein</fullName>
    </submittedName>
</protein>
<dbReference type="EMBL" id="CAUJNA010001787">
    <property type="protein sequence ID" value="CAJ1389019.1"/>
    <property type="molecule type" value="Genomic_DNA"/>
</dbReference>
<reference evidence="2" key="1">
    <citation type="submission" date="2023-08" db="EMBL/GenBank/DDBJ databases">
        <authorList>
            <person name="Chen Y."/>
            <person name="Shah S."/>
            <person name="Dougan E. K."/>
            <person name="Thang M."/>
            <person name="Chan C."/>
        </authorList>
    </citation>
    <scope>NUCLEOTIDE SEQUENCE</scope>
</reference>
<comment type="caution">
    <text evidence="2">The sequence shown here is derived from an EMBL/GenBank/DDBJ whole genome shotgun (WGS) entry which is preliminary data.</text>
</comment>